<dbReference type="PROSITE" id="PS51385">
    <property type="entry name" value="YJEF_N"/>
    <property type="match status" value="1"/>
</dbReference>
<protein>
    <submittedName>
        <fullName evidence="2">Bifunctional ADP-dependent NAD(P)H-hydrate dehydratase/NAD(P)H-hydrate epimerase</fullName>
    </submittedName>
</protein>
<name>A0A4U0YX07_9RHOB</name>
<accession>A0A4U0YX07</accession>
<proteinExistence type="predicted"/>
<dbReference type="SUPFAM" id="SSF64153">
    <property type="entry name" value="YjeF N-terminal domain-like"/>
    <property type="match status" value="1"/>
</dbReference>
<dbReference type="Pfam" id="PF03853">
    <property type="entry name" value="YjeF_N"/>
    <property type="match status" value="1"/>
</dbReference>
<dbReference type="AlphaFoldDB" id="A0A4U0YX07"/>
<evidence type="ECO:0000313" key="3">
    <source>
        <dbReference type="Proteomes" id="UP000306340"/>
    </source>
</evidence>
<organism evidence="2 3">
    <name type="scientific">Cereibacter changlensis</name>
    <dbReference type="NCBI Taxonomy" id="402884"/>
    <lineage>
        <taxon>Bacteria</taxon>
        <taxon>Pseudomonadati</taxon>
        <taxon>Pseudomonadota</taxon>
        <taxon>Alphaproteobacteria</taxon>
        <taxon>Rhodobacterales</taxon>
        <taxon>Paracoccaceae</taxon>
        <taxon>Cereibacter</taxon>
    </lineage>
</organism>
<dbReference type="RefSeq" id="WP_282707097.1">
    <property type="nucleotide sequence ID" value="NZ_SWAU01000221.1"/>
</dbReference>
<evidence type="ECO:0000259" key="1">
    <source>
        <dbReference type="PROSITE" id="PS51385"/>
    </source>
</evidence>
<feature type="non-terminal residue" evidence="2">
    <location>
        <position position="80"/>
    </location>
</feature>
<dbReference type="InterPro" id="IPR004443">
    <property type="entry name" value="YjeF_N_dom"/>
</dbReference>
<dbReference type="Gene3D" id="3.40.50.10260">
    <property type="entry name" value="YjeF N-terminal domain"/>
    <property type="match status" value="1"/>
</dbReference>
<dbReference type="EMBL" id="SWAU01000221">
    <property type="protein sequence ID" value="TKA95156.1"/>
    <property type="molecule type" value="Genomic_DNA"/>
</dbReference>
<dbReference type="Proteomes" id="UP000306340">
    <property type="component" value="Unassembled WGS sequence"/>
</dbReference>
<evidence type="ECO:0000313" key="2">
    <source>
        <dbReference type="EMBL" id="TKA95156.1"/>
    </source>
</evidence>
<feature type="domain" description="YjeF N-terminal" evidence="1">
    <location>
        <begin position="10"/>
        <end position="80"/>
    </location>
</feature>
<gene>
    <name evidence="2" type="ORF">FAZ78_18310</name>
</gene>
<dbReference type="InterPro" id="IPR036652">
    <property type="entry name" value="YjeF_N_dom_sf"/>
</dbReference>
<reference evidence="2 3" key="1">
    <citation type="submission" date="2019-04" db="EMBL/GenBank/DDBJ databases">
        <title>Crypto-aerobic microbial life in anoxic (sulfidic) marine sediments.</title>
        <authorList>
            <person name="Bhattacharya S."/>
            <person name="Roy C."/>
            <person name="Mondal N."/>
            <person name="Sarkar J."/>
            <person name="Mandal S."/>
            <person name="Rameez M.J."/>
            <person name="Ghosh W."/>
        </authorList>
    </citation>
    <scope>NUCLEOTIDE SEQUENCE [LARGE SCALE GENOMIC DNA]</scope>
    <source>
        <strain evidence="2 3">SBBC</strain>
    </source>
</reference>
<sequence length="80" mass="8025">MREVLHSAQMRAIEAAVLASGAVTGLTLMERAGAGVVAAIEAEGLLASAAVVLCGPGNNGGDGYVIARLLQRRGLPVTVL</sequence>
<comment type="caution">
    <text evidence="2">The sequence shown here is derived from an EMBL/GenBank/DDBJ whole genome shotgun (WGS) entry which is preliminary data.</text>
</comment>